<name>A0A5P2CMF7_STRVZ</name>
<dbReference type="Proteomes" id="UP000324015">
    <property type="component" value="Chromosome"/>
</dbReference>
<evidence type="ECO:0000313" key="4">
    <source>
        <dbReference type="Proteomes" id="UP000324015"/>
    </source>
</evidence>
<evidence type="ECO:0000313" key="3">
    <source>
        <dbReference type="EMBL" id="QES44005.1"/>
    </source>
</evidence>
<accession>A0A5P2CMF7</accession>
<keyword evidence="2" id="KW-0472">Membrane</keyword>
<dbReference type="RefSeq" id="WP_150186367.1">
    <property type="nucleotide sequence ID" value="NZ_CP029191.1"/>
</dbReference>
<evidence type="ECO:0000256" key="2">
    <source>
        <dbReference type="SAM" id="Phobius"/>
    </source>
</evidence>
<feature type="compositionally biased region" description="Low complexity" evidence="1">
    <location>
        <begin position="10"/>
        <end position="20"/>
    </location>
</feature>
<feature type="compositionally biased region" description="Basic and acidic residues" evidence="1">
    <location>
        <begin position="36"/>
        <end position="52"/>
    </location>
</feature>
<organism evidence="3 4">
    <name type="scientific">Streptomyces venezuelae</name>
    <dbReference type="NCBI Taxonomy" id="54571"/>
    <lineage>
        <taxon>Bacteria</taxon>
        <taxon>Bacillati</taxon>
        <taxon>Actinomycetota</taxon>
        <taxon>Actinomycetes</taxon>
        <taxon>Kitasatosporales</taxon>
        <taxon>Streptomycetaceae</taxon>
        <taxon>Streptomyces</taxon>
    </lineage>
</organism>
<feature type="region of interest" description="Disordered" evidence="1">
    <location>
        <begin position="1"/>
        <end position="81"/>
    </location>
</feature>
<proteinExistence type="predicted"/>
<keyword evidence="2" id="KW-1133">Transmembrane helix</keyword>
<keyword evidence="2" id="KW-0812">Transmembrane</keyword>
<dbReference type="EMBL" id="CP029191">
    <property type="protein sequence ID" value="QES44005.1"/>
    <property type="molecule type" value="Genomic_DNA"/>
</dbReference>
<feature type="transmembrane region" description="Helical" evidence="2">
    <location>
        <begin position="184"/>
        <end position="201"/>
    </location>
</feature>
<dbReference type="AlphaFoldDB" id="A0A5P2CMF7"/>
<feature type="transmembrane region" description="Helical" evidence="2">
    <location>
        <begin position="145"/>
        <end position="164"/>
    </location>
</feature>
<feature type="compositionally biased region" description="Acidic residues" evidence="1">
    <location>
        <begin position="53"/>
        <end position="74"/>
    </location>
</feature>
<protein>
    <submittedName>
        <fullName evidence="3">Uncharacterized protein</fullName>
    </submittedName>
</protein>
<sequence length="215" mass="21292">MGTKTDDAAAAKGAAGTGADAEADEVTAAGEPETVDVTKSDAADAADAKTDVDADADTNTDTDTDDEALDEPDAEPVAAAKSTDVGMGAAAVVSAALGVIGLSGGWLGTIAGARSNIMGQLDTKARQSASVSDQLQAMYGDSWQATALVAGLFALSALVIGFLVLVRPAFGAPGKEPAPWIKSVAWAGFVLGVIGLVLAIAKYSDLLLGLPSAPS</sequence>
<gene>
    <name evidence="3" type="ORF">DEJ49_26130</name>
</gene>
<reference evidence="3 4" key="1">
    <citation type="submission" date="2018-05" db="EMBL/GenBank/DDBJ databases">
        <title>Streptomyces venezuelae.</title>
        <authorList>
            <person name="Kim W."/>
            <person name="Lee N."/>
            <person name="Cho B.-K."/>
        </authorList>
    </citation>
    <scope>NUCLEOTIDE SEQUENCE [LARGE SCALE GENOMIC DNA]</scope>
    <source>
        <strain evidence="3 4">ATCC 14585</strain>
    </source>
</reference>
<evidence type="ECO:0000256" key="1">
    <source>
        <dbReference type="SAM" id="MobiDB-lite"/>
    </source>
</evidence>